<evidence type="ECO:0000313" key="2">
    <source>
        <dbReference type="Proteomes" id="UP000024836"/>
    </source>
</evidence>
<evidence type="ECO:0000313" key="1">
    <source>
        <dbReference type="EMBL" id="KCV81450.1"/>
    </source>
</evidence>
<dbReference type="eggNOG" id="COG0457">
    <property type="taxonomic scope" value="Bacteria"/>
</dbReference>
<name>A0A058ZJP6_9RHOB</name>
<dbReference type="AlphaFoldDB" id="A0A058ZJP6"/>
<protein>
    <recommendedName>
        <fullName evidence="3">AB hydrolase-1 domain-containing protein</fullName>
    </recommendedName>
</protein>
<proteinExistence type="predicted"/>
<dbReference type="EMBL" id="AQQY01000008">
    <property type="protein sequence ID" value="KCV81450.1"/>
    <property type="molecule type" value="Genomic_DNA"/>
</dbReference>
<dbReference type="SUPFAM" id="SSF53474">
    <property type="entry name" value="alpha/beta-Hydrolases"/>
    <property type="match status" value="1"/>
</dbReference>
<organism evidence="1 2">
    <name type="scientific">Actibacterium atlanticum</name>
    <dbReference type="NCBI Taxonomy" id="1461693"/>
    <lineage>
        <taxon>Bacteria</taxon>
        <taxon>Pseudomonadati</taxon>
        <taxon>Pseudomonadota</taxon>
        <taxon>Alphaproteobacteria</taxon>
        <taxon>Rhodobacterales</taxon>
        <taxon>Roseobacteraceae</taxon>
        <taxon>Actibacterium</taxon>
    </lineage>
</organism>
<dbReference type="STRING" id="1461693.ATO10_12614"/>
<dbReference type="RefSeq" id="WP_035252092.1">
    <property type="nucleotide sequence ID" value="NZ_AQQY01000008.1"/>
</dbReference>
<evidence type="ECO:0008006" key="3">
    <source>
        <dbReference type="Google" id="ProtNLM"/>
    </source>
</evidence>
<dbReference type="InterPro" id="IPR029058">
    <property type="entry name" value="AB_hydrolase_fold"/>
</dbReference>
<reference evidence="1 2" key="1">
    <citation type="submission" date="2013-04" db="EMBL/GenBank/DDBJ databases">
        <title>Shimia sp. 22II-S11-Z10 Genome Sequencing.</title>
        <authorList>
            <person name="Lai Q."/>
            <person name="Li G."/>
            <person name="Shao Z."/>
        </authorList>
    </citation>
    <scope>NUCLEOTIDE SEQUENCE [LARGE SCALE GENOMIC DNA]</scope>
    <source>
        <strain evidence="2">22II-S11-Z10</strain>
    </source>
</reference>
<sequence>MLNQIADGAAVVEGSKDHLIVFFSSRGAYRKGVFDSTDFSKDMPNLRLYLRDEGQDLFYLNGIPGLTDNTEENAEFLKYFIERYQAERVTFVGMSLGAFGALTLGHMVGVDDIHLVSSVNYLNVNIGKNPENGALWEGVFDNVNTLCEERGFDKKLLDSRTFIDENPGKVKLVRAHVVATEPVDMNHADHIRGYSHVQTHVHPRGRHGTLAALMLRSGQLMHDLTAPLEVLMESEAAA</sequence>
<keyword evidence="2" id="KW-1185">Reference proteome</keyword>
<dbReference type="Proteomes" id="UP000024836">
    <property type="component" value="Unassembled WGS sequence"/>
</dbReference>
<gene>
    <name evidence="1" type="ORF">ATO10_12614</name>
</gene>
<comment type="caution">
    <text evidence="1">The sequence shown here is derived from an EMBL/GenBank/DDBJ whole genome shotgun (WGS) entry which is preliminary data.</text>
</comment>
<dbReference type="Gene3D" id="3.40.50.1820">
    <property type="entry name" value="alpha/beta hydrolase"/>
    <property type="match status" value="1"/>
</dbReference>
<accession>A0A058ZJP6</accession>
<dbReference type="OrthoDB" id="7842790at2"/>